<dbReference type="AlphaFoldDB" id="A0A286UIU1"/>
<feature type="transmembrane region" description="Helical" evidence="17">
    <location>
        <begin position="435"/>
        <end position="458"/>
    </location>
</feature>
<dbReference type="EC" id="3.1.3.89" evidence="9"/>
<dbReference type="InterPro" id="IPR036259">
    <property type="entry name" value="MFS_trans_sf"/>
</dbReference>
<dbReference type="FunFam" id="1.10.3210.10:FF:000011">
    <property type="entry name" value="HD domain-containing protein 2"/>
    <property type="match status" value="1"/>
</dbReference>
<dbReference type="InterPro" id="IPR020846">
    <property type="entry name" value="MFS_dom"/>
</dbReference>
<dbReference type="PANTHER" id="PTHR23501:SF102">
    <property type="entry name" value="DRUG TRANSPORTER, PUTATIVE (AFU_ORTHOLOGUE AFUA_3G08530)-RELATED"/>
    <property type="match status" value="1"/>
</dbReference>
<dbReference type="Proteomes" id="UP000217199">
    <property type="component" value="Unassembled WGS sequence"/>
</dbReference>
<feature type="transmembrane region" description="Helical" evidence="17">
    <location>
        <begin position="193"/>
        <end position="215"/>
    </location>
</feature>
<evidence type="ECO:0000256" key="16">
    <source>
        <dbReference type="ARBA" id="ARBA00023285"/>
    </source>
</evidence>
<dbReference type="GO" id="GO:0005886">
    <property type="term" value="C:plasma membrane"/>
    <property type="evidence" value="ECO:0007669"/>
    <property type="project" value="TreeGrafter"/>
</dbReference>
<dbReference type="SUPFAM" id="SSF103473">
    <property type="entry name" value="MFS general substrate transporter"/>
    <property type="match status" value="2"/>
</dbReference>
<dbReference type="InterPro" id="IPR003607">
    <property type="entry name" value="HD/PDEase_dom"/>
</dbReference>
<dbReference type="CDD" id="cd17502">
    <property type="entry name" value="MFS_Azr1_MDR_like"/>
    <property type="match status" value="1"/>
</dbReference>
<evidence type="ECO:0000256" key="15">
    <source>
        <dbReference type="ARBA" id="ARBA00023136"/>
    </source>
</evidence>
<evidence type="ECO:0000256" key="2">
    <source>
        <dbReference type="ARBA" id="ARBA00001936"/>
    </source>
</evidence>
<feature type="transmembrane region" description="Helical" evidence="17">
    <location>
        <begin position="67"/>
        <end position="86"/>
    </location>
</feature>
<feature type="transmembrane region" description="Helical" evidence="17">
    <location>
        <begin position="261"/>
        <end position="284"/>
    </location>
</feature>
<dbReference type="PROSITE" id="PS50850">
    <property type="entry name" value="MFS"/>
    <property type="match status" value="1"/>
</dbReference>
<feature type="transmembrane region" description="Helical" evidence="17">
    <location>
        <begin position="165"/>
        <end position="187"/>
    </location>
</feature>
<comment type="caution">
    <text evidence="19">The sequence shown here is derived from an EMBL/GenBank/DDBJ whole genome shotgun (WGS) entry which is preliminary data.</text>
</comment>
<evidence type="ECO:0000256" key="17">
    <source>
        <dbReference type="SAM" id="Phobius"/>
    </source>
</evidence>
<dbReference type="GO" id="GO:0046872">
    <property type="term" value="F:metal ion binding"/>
    <property type="evidence" value="ECO:0007669"/>
    <property type="project" value="UniProtKB-KW"/>
</dbReference>
<dbReference type="STRING" id="2282107.A0A286UIU1"/>
<feature type="transmembrane region" description="Helical" evidence="17">
    <location>
        <begin position="338"/>
        <end position="361"/>
    </location>
</feature>
<dbReference type="PANTHER" id="PTHR23501">
    <property type="entry name" value="MAJOR FACILITATOR SUPERFAMILY"/>
    <property type="match status" value="1"/>
</dbReference>
<comment type="subcellular location">
    <subcellularLocation>
        <location evidence="6">Membrane</location>
        <topology evidence="6">Multi-pass membrane protein</topology>
    </subcellularLocation>
</comment>
<feature type="transmembrane region" description="Helical" evidence="17">
    <location>
        <begin position="236"/>
        <end position="255"/>
    </location>
</feature>
<proteinExistence type="inferred from homology"/>
<dbReference type="Pfam" id="PF13023">
    <property type="entry name" value="HD_3"/>
    <property type="match status" value="1"/>
</dbReference>
<comment type="cofactor">
    <cofactor evidence="2">
        <name>Mn(2+)</name>
        <dbReference type="ChEBI" id="CHEBI:29035"/>
    </cofactor>
</comment>
<evidence type="ECO:0000256" key="14">
    <source>
        <dbReference type="ARBA" id="ARBA00022989"/>
    </source>
</evidence>
<evidence type="ECO:0000259" key="18">
    <source>
        <dbReference type="PROSITE" id="PS50850"/>
    </source>
</evidence>
<dbReference type="GO" id="GO:0022857">
    <property type="term" value="F:transmembrane transporter activity"/>
    <property type="evidence" value="ECO:0007669"/>
    <property type="project" value="InterPro"/>
</dbReference>
<evidence type="ECO:0000256" key="7">
    <source>
        <dbReference type="ARBA" id="ARBA00009999"/>
    </source>
</evidence>
<dbReference type="Pfam" id="PF07690">
    <property type="entry name" value="MFS_1"/>
    <property type="match status" value="1"/>
</dbReference>
<dbReference type="GO" id="GO:0009159">
    <property type="term" value="P:deoxyribonucleoside monophosphate catabolic process"/>
    <property type="evidence" value="ECO:0007669"/>
    <property type="project" value="UniProtKB-ARBA"/>
</dbReference>
<evidence type="ECO:0000256" key="10">
    <source>
        <dbReference type="ARBA" id="ARBA00022692"/>
    </source>
</evidence>
<feature type="transmembrane region" description="Helical" evidence="17">
    <location>
        <begin position="506"/>
        <end position="524"/>
    </location>
</feature>
<comment type="function">
    <text evidence="5">Catalyzes the dephosphorylation of the nucleoside 5'-monophosphates deoxyadenosine monophosphate (dAMP), deoxycytidine monophosphate (dCMP), deoxyguanosine monophosphate (dGMP) and deoxythymidine monophosphate (dTMP).</text>
</comment>
<dbReference type="InParanoid" id="A0A286UIU1"/>
<evidence type="ECO:0000256" key="9">
    <source>
        <dbReference type="ARBA" id="ARBA00012964"/>
    </source>
</evidence>
<evidence type="ECO:0000256" key="1">
    <source>
        <dbReference type="ARBA" id="ARBA00001638"/>
    </source>
</evidence>
<evidence type="ECO:0000256" key="3">
    <source>
        <dbReference type="ARBA" id="ARBA00001941"/>
    </source>
</evidence>
<sequence>MSRPQSIKEDSSTQVVSEPVPVNKVFEPERFDSISVTRRILILVSLGLCSFLYAIEQTIVATSVDTIASKLAITGSITWITNSYLLTTTAFQPIVGRITDVIGKKALLLGELWIFIIGNIIAGSGNSLIQLVAGRLISGVGGAGLLSISCIIISDMTHERQRGSYLNFINVVFVVADAIGPLIGASFSEKASWRWLFFFNIPFGPFITLILFFVLHTNPPTCKITSFKQAATKIDLWGMFTLVSSLTLLVVALNLGGHSFAWNSSTVIGLLVGAFVAFVIFIVVERRVAVNPVIPVHLFTRWERRNVPIMVIARTLLFFHLFATTFYVPIFLGAVKQLTPIVCGALITPFLIMAAIASTITNHVASKFGHIRPLFMVSLVILPVGMGLMSTLDSSASIGKVVGYSLICGIGFGSGTQISLVIAQNGVELEYLPTVTAFVSSAPNLGGVLGVTIIGVIITGRVKSELQKLVPELASSLNYNDPLSLTSSGVSQDDVATAFSKGFRDGFLTLAGVAAFQFVICLFLRRIVLDDGSKLREVEESEKVIENKPKEQVEWLHWAIQFDNPLVYYQTTSETKMADHATSACPDCTSSTEKREIKPFYVSSGSDAEDRLAFFHILERLKTQKRTGWIGHKIPSPESISDHMYRMAVLAMCTSDQKLDISKCVMMAVVHDIAEAHVGDITPHEDFSKADKEALEAKAIHNFVHDMLHGSPAALRIEALWKEYEERETPEAKFVKDLDRFELALQASEYERDCSKQLQCFLEPSVPQIKHPEVRMWAKDLMEERGRRNK</sequence>
<dbReference type="OrthoDB" id="10254258at2759"/>
<keyword evidence="12" id="KW-0378">Hydrolase</keyword>
<comment type="similarity">
    <text evidence="7">Belongs to the HDDC2 family.</text>
</comment>
<evidence type="ECO:0000256" key="11">
    <source>
        <dbReference type="ARBA" id="ARBA00022723"/>
    </source>
</evidence>
<evidence type="ECO:0000313" key="19">
    <source>
        <dbReference type="EMBL" id="PAV19478.1"/>
    </source>
</evidence>
<protein>
    <recommendedName>
        <fullName evidence="9">5'-deoxynucleotidase</fullName>
        <ecNumber evidence="9">3.1.3.89</ecNumber>
    </recommendedName>
</protein>
<reference evidence="19 20" key="1">
    <citation type="journal article" date="2017" name="Mol. Ecol.">
        <title>Comparative and population genomic landscape of Phellinus noxius: A hypervariable fungus causing root rot in trees.</title>
        <authorList>
            <person name="Chung C.L."/>
            <person name="Lee T.J."/>
            <person name="Akiba M."/>
            <person name="Lee H.H."/>
            <person name="Kuo T.H."/>
            <person name="Liu D."/>
            <person name="Ke H.M."/>
            <person name="Yokoi T."/>
            <person name="Roa M.B."/>
            <person name="Lu M.J."/>
            <person name="Chang Y.Y."/>
            <person name="Ann P.J."/>
            <person name="Tsai J.N."/>
            <person name="Chen C.Y."/>
            <person name="Tzean S.S."/>
            <person name="Ota Y."/>
            <person name="Hattori T."/>
            <person name="Sahashi N."/>
            <person name="Liou R.F."/>
            <person name="Kikuchi T."/>
            <person name="Tsai I.J."/>
        </authorList>
    </citation>
    <scope>NUCLEOTIDE SEQUENCE [LARGE SCALE GENOMIC DNA]</scope>
    <source>
        <strain evidence="19 20">FFPRI411160</strain>
    </source>
</reference>
<comment type="cofactor">
    <cofactor evidence="4">
        <name>Mg(2+)</name>
        <dbReference type="ChEBI" id="CHEBI:18420"/>
    </cofactor>
</comment>
<evidence type="ECO:0000256" key="5">
    <source>
        <dbReference type="ARBA" id="ARBA00004074"/>
    </source>
</evidence>
<keyword evidence="11" id="KW-0479">Metal-binding</keyword>
<dbReference type="PRINTS" id="PR01036">
    <property type="entry name" value="TCRTETB"/>
</dbReference>
<evidence type="ECO:0000256" key="12">
    <source>
        <dbReference type="ARBA" id="ARBA00022801"/>
    </source>
</evidence>
<dbReference type="EMBL" id="NBII01000004">
    <property type="protein sequence ID" value="PAV19478.1"/>
    <property type="molecule type" value="Genomic_DNA"/>
</dbReference>
<feature type="transmembrane region" description="Helical" evidence="17">
    <location>
        <begin position="311"/>
        <end position="332"/>
    </location>
</feature>
<dbReference type="GO" id="GO:0002953">
    <property type="term" value="F:5'-deoxynucleotidase activity"/>
    <property type="evidence" value="ECO:0007669"/>
    <property type="project" value="UniProtKB-EC"/>
</dbReference>
<comment type="subunit">
    <text evidence="8">Homodimer.</text>
</comment>
<dbReference type="SMART" id="SM00471">
    <property type="entry name" value="HDc"/>
    <property type="match status" value="1"/>
</dbReference>
<feature type="domain" description="Major facilitator superfamily (MFS) profile" evidence="18">
    <location>
        <begin position="42"/>
        <end position="529"/>
    </location>
</feature>
<evidence type="ECO:0000256" key="6">
    <source>
        <dbReference type="ARBA" id="ARBA00004141"/>
    </source>
</evidence>
<comment type="catalytic activity">
    <reaction evidence="1">
        <text>a 2'-deoxyribonucleoside 5'-phosphate + H2O = a 2'-deoxyribonucleoside + phosphate</text>
        <dbReference type="Rhea" id="RHEA:36167"/>
        <dbReference type="ChEBI" id="CHEBI:15377"/>
        <dbReference type="ChEBI" id="CHEBI:18274"/>
        <dbReference type="ChEBI" id="CHEBI:43474"/>
        <dbReference type="ChEBI" id="CHEBI:65317"/>
        <dbReference type="EC" id="3.1.3.89"/>
    </reaction>
</comment>
<dbReference type="SUPFAM" id="SSF109604">
    <property type="entry name" value="HD-domain/PDEase-like"/>
    <property type="match status" value="1"/>
</dbReference>
<evidence type="ECO:0000256" key="8">
    <source>
        <dbReference type="ARBA" id="ARBA00011738"/>
    </source>
</evidence>
<dbReference type="InterPro" id="IPR006674">
    <property type="entry name" value="HD_domain"/>
</dbReference>
<evidence type="ECO:0000256" key="4">
    <source>
        <dbReference type="ARBA" id="ARBA00001946"/>
    </source>
</evidence>
<keyword evidence="10 17" id="KW-0812">Transmembrane</keyword>
<feature type="transmembrane region" description="Helical" evidence="17">
    <location>
        <begin position="373"/>
        <end position="392"/>
    </location>
</feature>
<keyword evidence="14 17" id="KW-1133">Transmembrane helix</keyword>
<comment type="cofactor">
    <cofactor evidence="3">
        <name>Co(2+)</name>
        <dbReference type="ChEBI" id="CHEBI:48828"/>
    </cofactor>
</comment>
<evidence type="ECO:0000313" key="20">
    <source>
        <dbReference type="Proteomes" id="UP000217199"/>
    </source>
</evidence>
<accession>A0A286UIU1</accession>
<keyword evidence="13" id="KW-0460">Magnesium</keyword>
<evidence type="ECO:0000256" key="13">
    <source>
        <dbReference type="ARBA" id="ARBA00022842"/>
    </source>
</evidence>
<dbReference type="Gene3D" id="1.10.3210.10">
    <property type="entry name" value="Hypothetical protein af1432"/>
    <property type="match status" value="1"/>
</dbReference>
<keyword evidence="15 17" id="KW-0472">Membrane</keyword>
<feature type="transmembrane region" description="Helical" evidence="17">
    <location>
        <begin position="36"/>
        <end position="55"/>
    </location>
</feature>
<dbReference type="Gene3D" id="1.20.1250.20">
    <property type="entry name" value="MFS general substrate transporter like domains"/>
    <property type="match status" value="2"/>
</dbReference>
<keyword evidence="16" id="KW-0170">Cobalt</keyword>
<name>A0A286UIU1_9AGAM</name>
<dbReference type="InterPro" id="IPR011701">
    <property type="entry name" value="MFS"/>
</dbReference>
<feature type="transmembrane region" description="Helical" evidence="17">
    <location>
        <begin position="128"/>
        <end position="153"/>
    </location>
</feature>
<keyword evidence="20" id="KW-1185">Reference proteome</keyword>
<organism evidence="19 20">
    <name type="scientific">Pyrrhoderma noxium</name>
    <dbReference type="NCBI Taxonomy" id="2282107"/>
    <lineage>
        <taxon>Eukaryota</taxon>
        <taxon>Fungi</taxon>
        <taxon>Dikarya</taxon>
        <taxon>Basidiomycota</taxon>
        <taxon>Agaricomycotina</taxon>
        <taxon>Agaricomycetes</taxon>
        <taxon>Hymenochaetales</taxon>
        <taxon>Hymenochaetaceae</taxon>
        <taxon>Pyrrhoderma</taxon>
    </lineage>
</organism>
<gene>
    <name evidence="19" type="ORF">PNOK_0441200</name>
</gene>
<feature type="transmembrane region" description="Helical" evidence="17">
    <location>
        <begin position="106"/>
        <end position="122"/>
    </location>
</feature>
<feature type="transmembrane region" description="Helical" evidence="17">
    <location>
        <begin position="404"/>
        <end position="423"/>
    </location>
</feature>